<accession>A0ABV3KJS0</accession>
<evidence type="ECO:0000256" key="1">
    <source>
        <dbReference type="SAM" id="MobiDB-lite"/>
    </source>
</evidence>
<feature type="compositionally biased region" description="Low complexity" evidence="1">
    <location>
        <begin position="142"/>
        <end position="159"/>
    </location>
</feature>
<gene>
    <name evidence="2" type="ORF">AB0470_08470</name>
</gene>
<comment type="caution">
    <text evidence="2">The sequence shown here is derived from an EMBL/GenBank/DDBJ whole genome shotgun (WGS) entry which is preliminary data.</text>
</comment>
<feature type="compositionally biased region" description="Low complexity" evidence="1">
    <location>
        <begin position="183"/>
        <end position="210"/>
    </location>
</feature>
<sequence length="233" mass="22921">MARQEASSGLPRPLRAPVSLLGKVPGAGTVGRAAGGALDAVGRVSPRGRRLAVYTGAGVLGVAGVVEWPVALTGAAVAWLTQARQREQGSEGTGGTAAEAAGEAGAGGAARPERRPRGPEARRTTAGAMKSAAGGGIEARRSTAAARRPATGATRSAAGDQDRSGTGDTSRDERPSGTGKSGTGAARSAARSARAARSAAGHAAGNPAGRLTSRAGRVRMASGTSRPAHGHER</sequence>
<protein>
    <submittedName>
        <fullName evidence="2">Uncharacterized protein</fullName>
    </submittedName>
</protein>
<feature type="compositionally biased region" description="Basic and acidic residues" evidence="1">
    <location>
        <begin position="111"/>
        <end position="123"/>
    </location>
</feature>
<dbReference type="EMBL" id="JBFAUJ010000003">
    <property type="protein sequence ID" value="MEV8459560.1"/>
    <property type="molecule type" value="Genomic_DNA"/>
</dbReference>
<proteinExistence type="predicted"/>
<dbReference type="Proteomes" id="UP001553148">
    <property type="component" value="Unassembled WGS sequence"/>
</dbReference>
<organism evidence="2 3">
    <name type="scientific">Streptomyces griseosporeus</name>
    <dbReference type="NCBI Taxonomy" id="1910"/>
    <lineage>
        <taxon>Bacteria</taxon>
        <taxon>Bacillati</taxon>
        <taxon>Actinomycetota</taxon>
        <taxon>Actinomycetes</taxon>
        <taxon>Kitasatosporales</taxon>
        <taxon>Streptomycetaceae</taxon>
        <taxon>Streptomyces</taxon>
    </lineage>
</organism>
<keyword evidence="3" id="KW-1185">Reference proteome</keyword>
<feature type="region of interest" description="Disordered" evidence="1">
    <location>
        <begin position="86"/>
        <end position="233"/>
    </location>
</feature>
<evidence type="ECO:0000313" key="3">
    <source>
        <dbReference type="Proteomes" id="UP001553148"/>
    </source>
</evidence>
<feature type="compositionally biased region" description="Basic and acidic residues" evidence="1">
    <location>
        <begin position="160"/>
        <end position="175"/>
    </location>
</feature>
<evidence type="ECO:0000313" key="2">
    <source>
        <dbReference type="EMBL" id="MEV8459560.1"/>
    </source>
</evidence>
<dbReference type="RefSeq" id="WP_343234069.1">
    <property type="nucleotide sequence ID" value="NZ_JBFAUJ010000003.1"/>
</dbReference>
<name>A0ABV3KJS0_STRGS</name>
<reference evidence="2 3" key="1">
    <citation type="submission" date="2024-06" db="EMBL/GenBank/DDBJ databases">
        <title>The Natural Products Discovery Center: Release of the First 8490 Sequenced Strains for Exploring Actinobacteria Biosynthetic Diversity.</title>
        <authorList>
            <person name="Kalkreuter E."/>
            <person name="Kautsar S.A."/>
            <person name="Yang D."/>
            <person name="Bader C.D."/>
            <person name="Teijaro C.N."/>
            <person name="Fluegel L."/>
            <person name="Davis C.M."/>
            <person name="Simpson J.R."/>
            <person name="Lauterbach L."/>
            <person name="Steele A.D."/>
            <person name="Gui C."/>
            <person name="Meng S."/>
            <person name="Li G."/>
            <person name="Viehrig K."/>
            <person name="Ye F."/>
            <person name="Su P."/>
            <person name="Kiefer A.F."/>
            <person name="Nichols A."/>
            <person name="Cepeda A.J."/>
            <person name="Yan W."/>
            <person name="Fan B."/>
            <person name="Jiang Y."/>
            <person name="Adhikari A."/>
            <person name="Zheng C.-J."/>
            <person name="Schuster L."/>
            <person name="Cowan T.M."/>
            <person name="Smanski M.J."/>
            <person name="Chevrette M.G."/>
            <person name="De Carvalho L.P.S."/>
            <person name="Shen B."/>
        </authorList>
    </citation>
    <scope>NUCLEOTIDE SEQUENCE [LARGE SCALE GENOMIC DNA]</scope>
    <source>
        <strain evidence="2 3">NPDC052360</strain>
    </source>
</reference>